<dbReference type="PROSITE" id="PS50297">
    <property type="entry name" value="ANK_REP_REGION"/>
    <property type="match status" value="2"/>
</dbReference>
<dbReference type="PROSITE" id="PS50088">
    <property type="entry name" value="ANK_REPEAT"/>
    <property type="match status" value="3"/>
</dbReference>
<feature type="compositionally biased region" description="Basic and acidic residues" evidence="4">
    <location>
        <begin position="397"/>
        <end position="411"/>
    </location>
</feature>
<reference evidence="5 6" key="1">
    <citation type="submission" date="2021-06" db="EMBL/GenBank/DDBJ databases">
        <authorList>
            <person name="Palmer J.M."/>
        </authorList>
    </citation>
    <scope>NUCLEOTIDE SEQUENCE [LARGE SCALE GENOMIC DNA]</scope>
    <source>
        <strain evidence="5 6">XC_2019</strain>
        <tissue evidence="5">Muscle</tissue>
    </source>
</reference>
<dbReference type="EMBL" id="JAHRIN010076121">
    <property type="protein sequence ID" value="MEQ2217785.1"/>
    <property type="molecule type" value="Genomic_DNA"/>
</dbReference>
<feature type="compositionally biased region" description="Basic and acidic residues" evidence="4">
    <location>
        <begin position="23"/>
        <end position="36"/>
    </location>
</feature>
<dbReference type="SUPFAM" id="SSF48403">
    <property type="entry name" value="Ankyrin repeat"/>
    <property type="match status" value="1"/>
</dbReference>
<evidence type="ECO:0000256" key="4">
    <source>
        <dbReference type="SAM" id="MobiDB-lite"/>
    </source>
</evidence>
<sequence length="411" mass="45296">MGDTAKTKRREQLKRWAGSCTDRTSDVPRRRWRGDAEAEPSCDPQVEQQPDPAGRDEISPIPSGRKRVRFDSAAEFLAACASGDTEEAKAMLEETEQSKTRNGENLPDIINCSNSDGITALHQVKPLPPHACIDGSIEIVTFLLERGANVNQVDSEGWTPLHVASSCGYPDIAECVADSSKRLNQCSTLLFATVLNVSAQRVDVDAAKRKEEEQMMSDARTWLNEGPPDDVRHPRTGATPLHVAAAKGYVEALKILCQCGLDVSATDFDGWTPLHAAAHWGQEEACRILAEQLCNMEARSNGVRPGRTSEFSLFLPPFNVCLPDSCRARRRTVELRFLIFTRCLPSFASRTSVCRMSSKDKINVQDLSKERGVSGGLDMSEEKESSTGKSARPKVLHLFDPHLTDRSHPPL</sequence>
<comment type="caution">
    <text evidence="5">The sequence shown here is derived from an EMBL/GenBank/DDBJ whole genome shotgun (WGS) entry which is preliminary data.</text>
</comment>
<evidence type="ECO:0000313" key="5">
    <source>
        <dbReference type="EMBL" id="MEQ2217785.1"/>
    </source>
</evidence>
<feature type="region of interest" description="Disordered" evidence="4">
    <location>
        <begin position="365"/>
        <end position="411"/>
    </location>
</feature>
<evidence type="ECO:0000313" key="6">
    <source>
        <dbReference type="Proteomes" id="UP001434883"/>
    </source>
</evidence>
<feature type="repeat" description="ANK" evidence="3">
    <location>
        <begin position="131"/>
        <end position="155"/>
    </location>
</feature>
<proteinExistence type="predicted"/>
<dbReference type="PANTHER" id="PTHR24179">
    <property type="entry name" value="PROTEIN PHOSPHATASE 1 REGULATORY SUBUNIT 12"/>
    <property type="match status" value="1"/>
</dbReference>
<keyword evidence="1" id="KW-0677">Repeat</keyword>
<feature type="region of interest" description="Disordered" evidence="4">
    <location>
        <begin position="1"/>
        <end position="66"/>
    </location>
</feature>
<feature type="repeat" description="ANK" evidence="3">
    <location>
        <begin position="269"/>
        <end position="301"/>
    </location>
</feature>
<dbReference type="SMART" id="SM00248">
    <property type="entry name" value="ANK"/>
    <property type="match status" value="4"/>
</dbReference>
<dbReference type="Pfam" id="PF12796">
    <property type="entry name" value="Ank_2"/>
    <property type="match status" value="2"/>
</dbReference>
<dbReference type="PANTHER" id="PTHR24179:SF27">
    <property type="entry name" value="PROTEIN PHOSPHATASE 1 REGULATORY SUBUNIT 12C"/>
    <property type="match status" value="1"/>
</dbReference>
<accession>A0ABV0SB54</accession>
<dbReference type="InterPro" id="IPR036770">
    <property type="entry name" value="Ankyrin_rpt-contain_sf"/>
</dbReference>
<evidence type="ECO:0000256" key="1">
    <source>
        <dbReference type="ARBA" id="ARBA00022737"/>
    </source>
</evidence>
<name>A0ABV0SB54_9TELE</name>
<dbReference type="InterPro" id="IPR002110">
    <property type="entry name" value="Ankyrin_rpt"/>
</dbReference>
<keyword evidence="6" id="KW-1185">Reference proteome</keyword>
<dbReference type="Proteomes" id="UP001434883">
    <property type="component" value="Unassembled WGS sequence"/>
</dbReference>
<organism evidence="5 6">
    <name type="scientific">Xenoophorus captivus</name>
    <dbReference type="NCBI Taxonomy" id="1517983"/>
    <lineage>
        <taxon>Eukaryota</taxon>
        <taxon>Metazoa</taxon>
        <taxon>Chordata</taxon>
        <taxon>Craniata</taxon>
        <taxon>Vertebrata</taxon>
        <taxon>Euteleostomi</taxon>
        <taxon>Actinopterygii</taxon>
        <taxon>Neopterygii</taxon>
        <taxon>Teleostei</taxon>
        <taxon>Neoteleostei</taxon>
        <taxon>Acanthomorphata</taxon>
        <taxon>Ovalentaria</taxon>
        <taxon>Atherinomorphae</taxon>
        <taxon>Cyprinodontiformes</taxon>
        <taxon>Goodeidae</taxon>
        <taxon>Xenoophorus</taxon>
    </lineage>
</organism>
<gene>
    <name evidence="5" type="ORF">XENOCAPTIV_022462</name>
</gene>
<protein>
    <recommendedName>
        <fullName evidence="7">Protein phosphatase 1 regulatory subunit 12C</fullName>
    </recommendedName>
</protein>
<dbReference type="InterPro" id="IPR051226">
    <property type="entry name" value="PP1_Regulatory_Subunit"/>
</dbReference>
<evidence type="ECO:0000256" key="3">
    <source>
        <dbReference type="PROSITE-ProRule" id="PRU00023"/>
    </source>
</evidence>
<dbReference type="Gene3D" id="1.25.40.20">
    <property type="entry name" value="Ankyrin repeat-containing domain"/>
    <property type="match status" value="2"/>
</dbReference>
<evidence type="ECO:0000256" key="2">
    <source>
        <dbReference type="ARBA" id="ARBA00023043"/>
    </source>
</evidence>
<feature type="repeat" description="ANK" evidence="3">
    <location>
        <begin position="236"/>
        <end position="268"/>
    </location>
</feature>
<keyword evidence="2 3" id="KW-0040">ANK repeat</keyword>
<evidence type="ECO:0008006" key="7">
    <source>
        <dbReference type="Google" id="ProtNLM"/>
    </source>
</evidence>